<evidence type="ECO:0000313" key="11">
    <source>
        <dbReference type="Proteomes" id="UP001357733"/>
    </source>
</evidence>
<dbReference type="Proteomes" id="UP001357733">
    <property type="component" value="Unassembled WGS sequence"/>
</dbReference>
<dbReference type="PROSITE" id="PS51257">
    <property type="entry name" value="PROKAR_LIPOPROTEIN"/>
    <property type="match status" value="1"/>
</dbReference>
<keyword evidence="11" id="KW-1185">Reference proteome</keyword>
<protein>
    <submittedName>
        <fullName evidence="10">ABC transporter permease</fullName>
    </submittedName>
</protein>
<evidence type="ECO:0000256" key="6">
    <source>
        <dbReference type="ARBA" id="ARBA00023136"/>
    </source>
</evidence>
<dbReference type="RefSeq" id="WP_324618724.1">
    <property type="nucleotide sequence ID" value="NZ_JAYKOT010000001.1"/>
</dbReference>
<comment type="similarity">
    <text evidence="2">Belongs to the ABC-4 integral membrane protein family. LolC/E subfamily.</text>
</comment>
<proteinExistence type="inferred from homology"/>
<comment type="caution">
    <text evidence="10">The sequence shown here is derived from an EMBL/GenBank/DDBJ whole genome shotgun (WGS) entry which is preliminary data.</text>
</comment>
<dbReference type="AlphaFoldDB" id="A0AAW9MNU7"/>
<evidence type="ECO:0000256" key="1">
    <source>
        <dbReference type="ARBA" id="ARBA00004651"/>
    </source>
</evidence>
<evidence type="ECO:0000256" key="7">
    <source>
        <dbReference type="SAM" id="Phobius"/>
    </source>
</evidence>
<dbReference type="InterPro" id="IPR025857">
    <property type="entry name" value="MacB_PCD"/>
</dbReference>
<organism evidence="10 11">
    <name type="scientific">Citroniella saccharovorans</name>
    <dbReference type="NCBI Taxonomy" id="2053367"/>
    <lineage>
        <taxon>Bacteria</taxon>
        <taxon>Bacillati</taxon>
        <taxon>Bacillota</taxon>
        <taxon>Tissierellia</taxon>
        <taxon>Tissierellales</taxon>
        <taxon>Peptoniphilaceae</taxon>
        <taxon>Citroniella</taxon>
    </lineage>
</organism>
<evidence type="ECO:0000256" key="3">
    <source>
        <dbReference type="ARBA" id="ARBA00022475"/>
    </source>
</evidence>
<evidence type="ECO:0000259" key="9">
    <source>
        <dbReference type="Pfam" id="PF12704"/>
    </source>
</evidence>
<keyword evidence="4 7" id="KW-0812">Transmembrane</keyword>
<evidence type="ECO:0000256" key="2">
    <source>
        <dbReference type="ARBA" id="ARBA00005236"/>
    </source>
</evidence>
<gene>
    <name evidence="10" type="ORF">VLK81_01400</name>
</gene>
<dbReference type="GO" id="GO:0098797">
    <property type="term" value="C:plasma membrane protein complex"/>
    <property type="evidence" value="ECO:0007669"/>
    <property type="project" value="TreeGrafter"/>
</dbReference>
<keyword evidence="6 7" id="KW-0472">Membrane</keyword>
<evidence type="ECO:0000256" key="4">
    <source>
        <dbReference type="ARBA" id="ARBA00022692"/>
    </source>
</evidence>
<name>A0AAW9MNU7_9FIRM</name>
<dbReference type="EMBL" id="JAYKOT010000001">
    <property type="protein sequence ID" value="MEB3428691.1"/>
    <property type="molecule type" value="Genomic_DNA"/>
</dbReference>
<keyword evidence="5 7" id="KW-1133">Transmembrane helix</keyword>
<dbReference type="GO" id="GO:0044874">
    <property type="term" value="P:lipoprotein localization to outer membrane"/>
    <property type="evidence" value="ECO:0007669"/>
    <property type="project" value="TreeGrafter"/>
</dbReference>
<dbReference type="InterPro" id="IPR003838">
    <property type="entry name" value="ABC3_permease_C"/>
</dbReference>
<dbReference type="PANTHER" id="PTHR30489:SF0">
    <property type="entry name" value="LIPOPROTEIN-RELEASING SYSTEM TRANSMEMBRANE PROTEIN LOLE"/>
    <property type="match status" value="1"/>
</dbReference>
<keyword evidence="3" id="KW-1003">Cell membrane</keyword>
<dbReference type="PANTHER" id="PTHR30489">
    <property type="entry name" value="LIPOPROTEIN-RELEASING SYSTEM TRANSMEMBRANE PROTEIN LOLE"/>
    <property type="match status" value="1"/>
</dbReference>
<dbReference type="Pfam" id="PF12704">
    <property type="entry name" value="MacB_PCD"/>
    <property type="match status" value="1"/>
</dbReference>
<feature type="transmembrane region" description="Helical" evidence="7">
    <location>
        <begin position="284"/>
        <end position="308"/>
    </location>
</feature>
<reference evidence="10 11" key="1">
    <citation type="submission" date="2024-01" db="EMBL/GenBank/DDBJ databases">
        <title>Complete genome sequence of Citroniella saccharovorans strain M6.X9, isolated from human fecal sample.</title>
        <authorList>
            <person name="Cheng G."/>
            <person name="Westerholm M."/>
            <person name="Schnurer A."/>
        </authorList>
    </citation>
    <scope>NUCLEOTIDE SEQUENCE [LARGE SCALE GENOMIC DNA]</scope>
    <source>
        <strain evidence="10 11">DSM 29873</strain>
    </source>
</reference>
<sequence length="423" mass="48003">MLENALKYVTRKKKRSLIIFIILTIVLSCLYSCLNIMKSSKNLENSLYKSSNSQLVLTRKDNGFFEIEKTQKINDIKEISESIYQYFTLAKPKDAKVVEGQQKVERDDLADEFKNIVSVEATNTTKKNVLFTSGVFNIKEGRHLEKTDKNKILIHEDFAKKNNLKLNDKVKLEFLGPVENNQNKDYEFEIVGIFSGKKQEMYTGLSSDFSENMVFLDYESSQLALNNKTRLINKLSLFSDNPENMKKAFDEIKALDINWSEYNLEKDTKVFEETLDSLSAIGHIINIMTISIMIAGVVVLSLILMLWLRERIYEIGILLSIGFNKKKIVGQFIFELILISIPSILGSLLVGNFISSKIVGSFLASDSSVSIPESLAKNSEFINSFITFIESYGILLAIIIISVIISSIMILVKKPKEILSKIS</sequence>
<evidence type="ECO:0000256" key="5">
    <source>
        <dbReference type="ARBA" id="ARBA00022989"/>
    </source>
</evidence>
<evidence type="ECO:0000259" key="8">
    <source>
        <dbReference type="Pfam" id="PF02687"/>
    </source>
</evidence>
<evidence type="ECO:0000313" key="10">
    <source>
        <dbReference type="EMBL" id="MEB3428691.1"/>
    </source>
</evidence>
<dbReference type="Pfam" id="PF02687">
    <property type="entry name" value="FtsX"/>
    <property type="match status" value="1"/>
</dbReference>
<dbReference type="InterPro" id="IPR051447">
    <property type="entry name" value="Lipoprotein-release_system"/>
</dbReference>
<accession>A0AAW9MNU7</accession>
<feature type="domain" description="ABC3 transporter permease C-terminal" evidence="8">
    <location>
        <begin position="287"/>
        <end position="411"/>
    </location>
</feature>
<feature type="transmembrane region" description="Helical" evidence="7">
    <location>
        <begin position="328"/>
        <end position="354"/>
    </location>
</feature>
<feature type="domain" description="MacB-like periplasmic core" evidence="9">
    <location>
        <begin position="73"/>
        <end position="254"/>
    </location>
</feature>
<feature type="transmembrane region" description="Helical" evidence="7">
    <location>
        <begin position="392"/>
        <end position="412"/>
    </location>
</feature>
<feature type="transmembrane region" description="Helical" evidence="7">
    <location>
        <begin position="17"/>
        <end position="37"/>
    </location>
</feature>
<comment type="subcellular location">
    <subcellularLocation>
        <location evidence="1">Cell membrane</location>
        <topology evidence="1">Multi-pass membrane protein</topology>
    </subcellularLocation>
</comment>